<evidence type="ECO:0000313" key="5">
    <source>
        <dbReference type="Proteomes" id="UP000831304"/>
    </source>
</evidence>
<feature type="domain" description="N-acetyltransferase" evidence="3">
    <location>
        <begin position="3"/>
        <end position="158"/>
    </location>
</feature>
<keyword evidence="2" id="KW-0012">Acyltransferase</keyword>
<dbReference type="Gene3D" id="3.40.630.30">
    <property type="match status" value="1"/>
</dbReference>
<gene>
    <name evidence="4" type="ORF">MTP13_14315</name>
</gene>
<dbReference type="CDD" id="cd04301">
    <property type="entry name" value="NAT_SF"/>
    <property type="match status" value="1"/>
</dbReference>
<dbReference type="Proteomes" id="UP000831304">
    <property type="component" value="Chromosome"/>
</dbReference>
<dbReference type="InterPro" id="IPR000182">
    <property type="entry name" value="GNAT_dom"/>
</dbReference>
<dbReference type="EMBL" id="CP094533">
    <property type="protein sequence ID" value="UOE25497.1"/>
    <property type="molecule type" value="Genomic_DNA"/>
</dbReference>
<evidence type="ECO:0000256" key="2">
    <source>
        <dbReference type="ARBA" id="ARBA00023315"/>
    </source>
</evidence>
<keyword evidence="1" id="KW-0808">Transferase</keyword>
<evidence type="ECO:0000259" key="3">
    <source>
        <dbReference type="PROSITE" id="PS51186"/>
    </source>
</evidence>
<evidence type="ECO:0000313" key="4">
    <source>
        <dbReference type="EMBL" id="UOE25497.1"/>
    </source>
</evidence>
<name>A0ABY4AQP5_9MICO</name>
<dbReference type="SUPFAM" id="SSF55729">
    <property type="entry name" value="Acyl-CoA N-acyltransferases (Nat)"/>
    <property type="match status" value="1"/>
</dbReference>
<proteinExistence type="predicted"/>
<reference evidence="4 5" key="1">
    <citation type="submission" date="2022-03" db="EMBL/GenBank/DDBJ databases">
        <title>Agromyces sp. isolated from the gut of P. brevitarsis seulensis larvae.</title>
        <authorList>
            <person name="Won M."/>
            <person name="Kwon S.-W."/>
        </authorList>
    </citation>
    <scope>NUCLEOTIDE SEQUENCE [LARGE SCALE GENOMIC DNA]</scope>
    <source>
        <strain evidence="4 5">KACC 16215</strain>
    </source>
</reference>
<sequence length="170" mass="18285">MSFTIRAAGGSDFAATEQIERDADQLFVDRFEARDWPPPTSAAARAGAPGFTLVAAASESDASAHVLGFAQVLEIAGQAHLEQLSVRPTEGRRGVGGSLIDAAADEAKARGYSALTLRTYADVPWNGPFYLRHGFRETEPTTDFELSLLAIEAALGLNAYGRRTQMTRRL</sequence>
<protein>
    <submittedName>
        <fullName evidence="4">GNAT family N-acetyltransferase</fullName>
    </submittedName>
</protein>
<dbReference type="Pfam" id="PF00583">
    <property type="entry name" value="Acetyltransf_1"/>
    <property type="match status" value="1"/>
</dbReference>
<accession>A0ABY4AQP5</accession>
<dbReference type="InterPro" id="IPR050832">
    <property type="entry name" value="Bact_Acetyltransf"/>
</dbReference>
<dbReference type="InterPro" id="IPR016181">
    <property type="entry name" value="Acyl_CoA_acyltransferase"/>
</dbReference>
<dbReference type="PROSITE" id="PS51186">
    <property type="entry name" value="GNAT"/>
    <property type="match status" value="1"/>
</dbReference>
<dbReference type="RefSeq" id="WP_243568376.1">
    <property type="nucleotide sequence ID" value="NZ_BAAARD010000007.1"/>
</dbReference>
<dbReference type="PANTHER" id="PTHR43877">
    <property type="entry name" value="AMINOALKYLPHOSPHONATE N-ACETYLTRANSFERASE-RELATED-RELATED"/>
    <property type="match status" value="1"/>
</dbReference>
<organism evidence="4 5">
    <name type="scientific">Agromyces soli</name>
    <dbReference type="NCBI Taxonomy" id="659012"/>
    <lineage>
        <taxon>Bacteria</taxon>
        <taxon>Bacillati</taxon>
        <taxon>Actinomycetota</taxon>
        <taxon>Actinomycetes</taxon>
        <taxon>Micrococcales</taxon>
        <taxon>Microbacteriaceae</taxon>
        <taxon>Agromyces</taxon>
    </lineage>
</organism>
<evidence type="ECO:0000256" key="1">
    <source>
        <dbReference type="ARBA" id="ARBA00022679"/>
    </source>
</evidence>
<keyword evidence="5" id="KW-1185">Reference proteome</keyword>